<dbReference type="PANTHER" id="PTHR37316">
    <property type="entry name" value="TEICHOIC ACID GLYCEROL-PHOSPHATE PRIMASE"/>
    <property type="match status" value="1"/>
</dbReference>
<evidence type="ECO:0000259" key="8">
    <source>
        <dbReference type="Pfam" id="PF00535"/>
    </source>
</evidence>
<feature type="region of interest" description="Disordered" evidence="7">
    <location>
        <begin position="136"/>
        <end position="194"/>
    </location>
</feature>
<keyword evidence="4 9" id="KW-0808">Transferase</keyword>
<sequence length="787" mass="93216">MKVSVIIPFHYGIAFLEDCLISLREQNYRDLETILVCDHIEENIDVLVAEFGQDLNMSVYHLDETTGVAAARNLGLDKAQGEYIYFLDSDDYLYIDTLALLVESTIDTDADIVYGKKKRSWFKRSVYMSTVMENADEENAESDEDNNAFEDAESNAENGNESESKSSIDDDNSDEDDDSADDENEVELSEEELMAAEERRIRRKRERAHHTMVTTRKGIRNVSVLNILMKRSVIEENNIRFNEKFKFYSDLSFLVQVLEYAQIFEKKMRAVYIKRKHNDSINMPALSQIKDPGKFDEYIEAYYYTISLIPEDSTLRRRVDRKIINYYVKTFAPKLRRSTNDAWRTERFEILRKIVNNMDPSVIKMQKGYRKRLVKALMKGDLKKSQRLVNWDLGKKKFKKIITNKRALAKFLYIHSFLKKPMMENWVICESFFGKSYSDSPKYIYEYLSKTYPGKYKFIWVINNKKSDIPYPHKKVKRFSIRYAYYLARCKYFVFNVRQPRWVRKREGSIFLETWHGTPLKRLVFDQDEVCGASPQHKIQFYKDSRKWDYLVSANYFSSDVFRSAFMFDKEMLEFGYPRNDILYATDKEEKAISLKKKLGIPLDKKTVLYAPTWRDDEFYGSGQYKFELKLDLRKMKQELGDEYVVLLRTHYYIADSLDTTGVEDFAFNLSKYDDIAEIYLISDILITDYSSVFFDYANLQRPMLFFTYDLEKYRDVLRGFYIDMLEEVPGPLLFTSDEVLEAIKNIDKIEREYRDRYRVFYDKFCSLDDGHASEHVAETVFNPKNN</sequence>
<dbReference type="Gene3D" id="3.90.550.10">
    <property type="entry name" value="Spore Coat Polysaccharide Biosynthesis Protein SpsA, Chain A"/>
    <property type="match status" value="1"/>
</dbReference>
<dbReference type="InterPro" id="IPR051612">
    <property type="entry name" value="Teichoic_Acid_Biosynth"/>
</dbReference>
<dbReference type="Gene3D" id="3.40.50.11820">
    <property type="match status" value="1"/>
</dbReference>
<dbReference type="PANTHER" id="PTHR37316:SF3">
    <property type="entry name" value="TEICHOIC ACID GLYCEROL-PHOSPHATE TRANSFERASE"/>
    <property type="match status" value="1"/>
</dbReference>
<reference evidence="9 10" key="1">
    <citation type="submission" date="2016-11" db="EMBL/GenBank/DDBJ databases">
        <authorList>
            <person name="Jaros S."/>
            <person name="Januszkiewicz K."/>
            <person name="Wedrychowicz H."/>
        </authorList>
    </citation>
    <scope>NUCLEOTIDE SEQUENCE [LARGE SCALE GENOMIC DNA]</scope>
    <source>
        <strain evidence="9 10">DSM 15930</strain>
    </source>
</reference>
<evidence type="ECO:0000256" key="4">
    <source>
        <dbReference type="ARBA" id="ARBA00022679"/>
    </source>
</evidence>
<dbReference type="OrthoDB" id="9807097at2"/>
<comment type="subcellular location">
    <subcellularLocation>
        <location evidence="1">Cell membrane</location>
        <topology evidence="1">Peripheral membrane protein</topology>
    </subcellularLocation>
</comment>
<organism evidence="9 10">
    <name type="scientific">Anaerosporobacter mobilis DSM 15930</name>
    <dbReference type="NCBI Taxonomy" id="1120996"/>
    <lineage>
        <taxon>Bacteria</taxon>
        <taxon>Bacillati</taxon>
        <taxon>Bacillota</taxon>
        <taxon>Clostridia</taxon>
        <taxon>Lachnospirales</taxon>
        <taxon>Lachnospiraceae</taxon>
        <taxon>Anaerosporobacter</taxon>
    </lineage>
</organism>
<keyword evidence="5" id="KW-0777">Teichoic acid biosynthesis</keyword>
<evidence type="ECO:0000256" key="3">
    <source>
        <dbReference type="ARBA" id="ARBA00022475"/>
    </source>
</evidence>
<evidence type="ECO:0000256" key="7">
    <source>
        <dbReference type="SAM" id="MobiDB-lite"/>
    </source>
</evidence>
<dbReference type="Pfam" id="PF04464">
    <property type="entry name" value="Glyphos_transf"/>
    <property type="match status" value="1"/>
</dbReference>
<gene>
    <name evidence="9" type="ORF">SAMN02746066_03072</name>
</gene>
<dbReference type="GO" id="GO:0019350">
    <property type="term" value="P:teichoic acid biosynthetic process"/>
    <property type="evidence" value="ECO:0007669"/>
    <property type="project" value="UniProtKB-KW"/>
</dbReference>
<dbReference type="RefSeq" id="WP_073289282.1">
    <property type="nucleotide sequence ID" value="NZ_FRCP01000015.1"/>
</dbReference>
<dbReference type="STRING" id="1120996.SAMN02746066_03072"/>
<dbReference type="Proteomes" id="UP000184038">
    <property type="component" value="Unassembled WGS sequence"/>
</dbReference>
<dbReference type="SUPFAM" id="SSF53756">
    <property type="entry name" value="UDP-Glycosyltransferase/glycogen phosphorylase"/>
    <property type="match status" value="1"/>
</dbReference>
<evidence type="ECO:0000256" key="2">
    <source>
        <dbReference type="ARBA" id="ARBA00010488"/>
    </source>
</evidence>
<dbReference type="InterPro" id="IPR007554">
    <property type="entry name" value="Glycerophosphate_synth"/>
</dbReference>
<evidence type="ECO:0000313" key="9">
    <source>
        <dbReference type="EMBL" id="SHM72957.1"/>
    </source>
</evidence>
<dbReference type="CDD" id="cd00761">
    <property type="entry name" value="Glyco_tranf_GTA_type"/>
    <property type="match status" value="1"/>
</dbReference>
<protein>
    <submittedName>
        <fullName evidence="9">CDP-glycerol glycerophosphotransferase</fullName>
    </submittedName>
</protein>
<evidence type="ECO:0000256" key="5">
    <source>
        <dbReference type="ARBA" id="ARBA00022944"/>
    </source>
</evidence>
<dbReference type="InterPro" id="IPR029044">
    <property type="entry name" value="Nucleotide-diphossugar_trans"/>
</dbReference>
<dbReference type="Gene3D" id="3.40.50.12580">
    <property type="match status" value="1"/>
</dbReference>
<dbReference type="InterPro" id="IPR043149">
    <property type="entry name" value="TagF_N"/>
</dbReference>
<keyword evidence="10" id="KW-1185">Reference proteome</keyword>
<feature type="domain" description="Glycosyltransferase 2-like" evidence="8">
    <location>
        <begin position="4"/>
        <end position="116"/>
    </location>
</feature>
<feature type="compositionally biased region" description="Acidic residues" evidence="7">
    <location>
        <begin position="169"/>
        <end position="194"/>
    </location>
</feature>
<dbReference type="EMBL" id="FRCP01000015">
    <property type="protein sequence ID" value="SHM72957.1"/>
    <property type="molecule type" value="Genomic_DNA"/>
</dbReference>
<evidence type="ECO:0000256" key="1">
    <source>
        <dbReference type="ARBA" id="ARBA00004202"/>
    </source>
</evidence>
<dbReference type="SUPFAM" id="SSF53448">
    <property type="entry name" value="Nucleotide-diphospho-sugar transferases"/>
    <property type="match status" value="1"/>
</dbReference>
<dbReference type="InterPro" id="IPR001173">
    <property type="entry name" value="Glyco_trans_2-like"/>
</dbReference>
<name>A0A1M7L4Y8_9FIRM</name>
<keyword evidence="6" id="KW-0472">Membrane</keyword>
<dbReference type="GO" id="GO:0005886">
    <property type="term" value="C:plasma membrane"/>
    <property type="evidence" value="ECO:0007669"/>
    <property type="project" value="UniProtKB-SubCell"/>
</dbReference>
<evidence type="ECO:0000313" key="10">
    <source>
        <dbReference type="Proteomes" id="UP000184038"/>
    </source>
</evidence>
<accession>A0A1M7L4Y8</accession>
<dbReference type="InterPro" id="IPR043148">
    <property type="entry name" value="TagF_C"/>
</dbReference>
<comment type="similarity">
    <text evidence="2">Belongs to the CDP-glycerol glycerophosphotransferase family.</text>
</comment>
<keyword evidence="3" id="KW-1003">Cell membrane</keyword>
<evidence type="ECO:0000256" key="6">
    <source>
        <dbReference type="ARBA" id="ARBA00023136"/>
    </source>
</evidence>
<proteinExistence type="inferred from homology"/>
<dbReference type="GO" id="GO:0047355">
    <property type="term" value="F:CDP-glycerol glycerophosphotransferase activity"/>
    <property type="evidence" value="ECO:0007669"/>
    <property type="project" value="InterPro"/>
</dbReference>
<dbReference type="Pfam" id="PF00535">
    <property type="entry name" value="Glycos_transf_2"/>
    <property type="match status" value="1"/>
</dbReference>
<dbReference type="AlphaFoldDB" id="A0A1M7L4Y8"/>
<feature type="compositionally biased region" description="Acidic residues" evidence="7">
    <location>
        <begin position="136"/>
        <end position="154"/>
    </location>
</feature>